<reference evidence="2 3" key="1">
    <citation type="journal article" date="2024" name="Nat. Commun.">
        <title>Phylogenomics reveals the evolutionary origins of lichenization in chlorophyte algae.</title>
        <authorList>
            <person name="Puginier C."/>
            <person name="Libourel C."/>
            <person name="Otte J."/>
            <person name="Skaloud P."/>
            <person name="Haon M."/>
            <person name="Grisel S."/>
            <person name="Petersen M."/>
            <person name="Berrin J.G."/>
            <person name="Delaux P.M."/>
            <person name="Dal Grande F."/>
            <person name="Keller J."/>
        </authorList>
    </citation>
    <scope>NUCLEOTIDE SEQUENCE [LARGE SCALE GENOMIC DNA]</scope>
    <source>
        <strain evidence="2 3">SAG 216-7</strain>
    </source>
</reference>
<feature type="compositionally biased region" description="Basic and acidic residues" evidence="1">
    <location>
        <begin position="24"/>
        <end position="33"/>
    </location>
</feature>
<dbReference type="Proteomes" id="UP001491310">
    <property type="component" value="Unassembled WGS sequence"/>
</dbReference>
<feature type="compositionally biased region" description="Low complexity" evidence="1">
    <location>
        <begin position="78"/>
        <end position="87"/>
    </location>
</feature>
<sequence>MYADSLAPDRGAPGFRNRGPGGKPNERYSRQIDELDYIVPRGGYYFEHDDRDVWNPKRGNQQQGGADYRPPPMRNPDNRGPPNGNRRSSYHNMPYQQHGNGTSRGRDREQHHGRAPVMSRIGGPSSRALPPSPPAERPLPHRERERERERERSPVGRSELRAGHNHRAERRRPEEAAPARPRTTIRSQVHYQGKVGSAPAVAATFEAPEADDEPPRGRHSDVRTRHNSPEHDSRAKAAPDQRQGSEARLDRGREPGGALGRFAGRITSQVVGFERLQQRDQPPPAHHQRSGDDDVTRAGNGVFQRLGGTAPSQHRPMGGMRADARGKWGHDLFETVNAEPDEKPSLLRKSLLF</sequence>
<evidence type="ECO:0008006" key="4">
    <source>
        <dbReference type="Google" id="ProtNLM"/>
    </source>
</evidence>
<name>A0ABR2YJY4_9CHLO</name>
<proteinExistence type="predicted"/>
<dbReference type="EMBL" id="JALJOT010000010">
    <property type="protein sequence ID" value="KAK9906775.1"/>
    <property type="molecule type" value="Genomic_DNA"/>
</dbReference>
<evidence type="ECO:0000313" key="2">
    <source>
        <dbReference type="EMBL" id="KAK9906775.1"/>
    </source>
</evidence>
<feature type="compositionally biased region" description="Basic and acidic residues" evidence="1">
    <location>
        <begin position="46"/>
        <end position="55"/>
    </location>
</feature>
<accession>A0ABR2YJY4</accession>
<feature type="compositionally biased region" description="Basic and acidic residues" evidence="1">
    <location>
        <begin position="138"/>
        <end position="162"/>
    </location>
</feature>
<feature type="region of interest" description="Disordered" evidence="1">
    <location>
        <begin position="1"/>
        <end position="34"/>
    </location>
</feature>
<feature type="compositionally biased region" description="Polar residues" evidence="1">
    <location>
        <begin position="90"/>
        <end position="103"/>
    </location>
</feature>
<evidence type="ECO:0000256" key="1">
    <source>
        <dbReference type="SAM" id="MobiDB-lite"/>
    </source>
</evidence>
<organism evidence="2 3">
    <name type="scientific">Coccomyxa subellipsoidea</name>
    <dbReference type="NCBI Taxonomy" id="248742"/>
    <lineage>
        <taxon>Eukaryota</taxon>
        <taxon>Viridiplantae</taxon>
        <taxon>Chlorophyta</taxon>
        <taxon>core chlorophytes</taxon>
        <taxon>Trebouxiophyceae</taxon>
        <taxon>Trebouxiophyceae incertae sedis</taxon>
        <taxon>Coccomyxaceae</taxon>
        <taxon>Coccomyxa</taxon>
    </lineage>
</organism>
<evidence type="ECO:0000313" key="3">
    <source>
        <dbReference type="Proteomes" id="UP001491310"/>
    </source>
</evidence>
<feature type="compositionally biased region" description="Basic and acidic residues" evidence="1">
    <location>
        <begin position="213"/>
        <end position="254"/>
    </location>
</feature>
<protein>
    <recommendedName>
        <fullName evidence="4">Btz domain-containing protein</fullName>
    </recommendedName>
</protein>
<comment type="caution">
    <text evidence="2">The sequence shown here is derived from an EMBL/GenBank/DDBJ whole genome shotgun (WGS) entry which is preliminary data.</text>
</comment>
<keyword evidence="3" id="KW-1185">Reference proteome</keyword>
<feature type="region of interest" description="Disordered" evidence="1">
    <location>
        <begin position="46"/>
        <end position="326"/>
    </location>
</feature>
<gene>
    <name evidence="2" type="ORF">WJX75_007771</name>
</gene>